<evidence type="ECO:0000313" key="1">
    <source>
        <dbReference type="EMBL" id="KDR07638.1"/>
    </source>
</evidence>
<evidence type="ECO:0000313" key="2">
    <source>
        <dbReference type="Proteomes" id="UP000027135"/>
    </source>
</evidence>
<sequence>MHRVSVGLVILGRFRKSDPQGVPYKELLHYFWSIGFPHTQLTPLFTRRVLLGVSKSHNTEHKTLIRGSLDASNTLFEHNFFLNTTNIYKLMCGPHKSVSQTLMDIRSSKSQ</sequence>
<dbReference type="InParanoid" id="A0A067QRD7"/>
<gene>
    <name evidence="1" type="ORF">L798_02468</name>
</gene>
<reference evidence="1 2" key="1">
    <citation type="journal article" date="2014" name="Nat. Commun.">
        <title>Molecular traces of alternative social organization in a termite genome.</title>
        <authorList>
            <person name="Terrapon N."/>
            <person name="Li C."/>
            <person name="Robertson H.M."/>
            <person name="Ji L."/>
            <person name="Meng X."/>
            <person name="Booth W."/>
            <person name="Chen Z."/>
            <person name="Childers C.P."/>
            <person name="Glastad K.M."/>
            <person name="Gokhale K."/>
            <person name="Gowin J."/>
            <person name="Gronenberg W."/>
            <person name="Hermansen R.A."/>
            <person name="Hu H."/>
            <person name="Hunt B.G."/>
            <person name="Huylmans A.K."/>
            <person name="Khalil S.M."/>
            <person name="Mitchell R.D."/>
            <person name="Munoz-Torres M.C."/>
            <person name="Mustard J.A."/>
            <person name="Pan H."/>
            <person name="Reese J.T."/>
            <person name="Scharf M.E."/>
            <person name="Sun F."/>
            <person name="Vogel H."/>
            <person name="Xiao J."/>
            <person name="Yang W."/>
            <person name="Yang Z."/>
            <person name="Yang Z."/>
            <person name="Zhou J."/>
            <person name="Zhu J."/>
            <person name="Brent C.S."/>
            <person name="Elsik C.G."/>
            <person name="Goodisman M.A."/>
            <person name="Liberles D.A."/>
            <person name="Roe R.M."/>
            <person name="Vargo E.L."/>
            <person name="Vilcinskas A."/>
            <person name="Wang J."/>
            <person name="Bornberg-Bauer E."/>
            <person name="Korb J."/>
            <person name="Zhang G."/>
            <person name="Liebig J."/>
        </authorList>
    </citation>
    <scope>NUCLEOTIDE SEQUENCE [LARGE SCALE GENOMIC DNA]</scope>
    <source>
        <tissue evidence="1">Whole organism</tissue>
    </source>
</reference>
<proteinExistence type="predicted"/>
<accession>A0A067QRD7</accession>
<organism evidence="1 2">
    <name type="scientific">Zootermopsis nevadensis</name>
    <name type="common">Dampwood termite</name>
    <dbReference type="NCBI Taxonomy" id="136037"/>
    <lineage>
        <taxon>Eukaryota</taxon>
        <taxon>Metazoa</taxon>
        <taxon>Ecdysozoa</taxon>
        <taxon>Arthropoda</taxon>
        <taxon>Hexapoda</taxon>
        <taxon>Insecta</taxon>
        <taxon>Pterygota</taxon>
        <taxon>Neoptera</taxon>
        <taxon>Polyneoptera</taxon>
        <taxon>Dictyoptera</taxon>
        <taxon>Blattodea</taxon>
        <taxon>Blattoidea</taxon>
        <taxon>Termitoidae</taxon>
        <taxon>Termopsidae</taxon>
        <taxon>Zootermopsis</taxon>
    </lineage>
</organism>
<keyword evidence="2" id="KW-1185">Reference proteome</keyword>
<dbReference type="EMBL" id="KK853436">
    <property type="protein sequence ID" value="KDR07638.1"/>
    <property type="molecule type" value="Genomic_DNA"/>
</dbReference>
<protein>
    <submittedName>
        <fullName evidence="1">Uncharacterized protein</fullName>
    </submittedName>
</protein>
<dbReference type="Proteomes" id="UP000027135">
    <property type="component" value="Unassembled WGS sequence"/>
</dbReference>
<dbReference type="AlphaFoldDB" id="A0A067QRD7"/>
<name>A0A067QRD7_ZOONE</name>